<dbReference type="GO" id="GO:1903805">
    <property type="term" value="P:L-valine import across plasma membrane"/>
    <property type="evidence" value="ECO:0007669"/>
    <property type="project" value="TreeGrafter"/>
</dbReference>
<dbReference type="GO" id="GO:0005524">
    <property type="term" value="F:ATP binding"/>
    <property type="evidence" value="ECO:0007669"/>
    <property type="project" value="UniProtKB-KW"/>
</dbReference>
<dbReference type="InterPro" id="IPR003593">
    <property type="entry name" value="AAA+_ATPase"/>
</dbReference>
<keyword evidence="6" id="KW-1185">Reference proteome</keyword>
<evidence type="ECO:0000313" key="6">
    <source>
        <dbReference type="Proteomes" id="UP000643405"/>
    </source>
</evidence>
<sequence length="250" mass="26219">MSHLSAENVSVAFAGLKALSAVDLQITPGRISGLIGPNGAGKTTLVNVLTGFQSPSEGAVKLDGEALVGLKPHQVRRRGIARTFQGGRLFRDLPVVDNLEVTGVGLGMSRRAAIAEAEAMLDWIGIASLGSRIAGTLPYTDERRVAIGRALMGRPSYVLLDEPAAGMSGPESKELSALIRRIATDLGCGVLLIEHNVGLVLGLCEHIVVLDSGAIIEEGPPASIRDSEKVRHAYMGTAANTDLPVLEVME</sequence>
<evidence type="ECO:0000259" key="4">
    <source>
        <dbReference type="PROSITE" id="PS50893"/>
    </source>
</evidence>
<protein>
    <submittedName>
        <fullName evidence="5">ABC transporter ATP-binding protein</fullName>
    </submittedName>
</protein>
<evidence type="ECO:0000256" key="1">
    <source>
        <dbReference type="ARBA" id="ARBA00022448"/>
    </source>
</evidence>
<dbReference type="InterPro" id="IPR003439">
    <property type="entry name" value="ABC_transporter-like_ATP-bd"/>
</dbReference>
<dbReference type="InterPro" id="IPR027417">
    <property type="entry name" value="P-loop_NTPase"/>
</dbReference>
<reference evidence="5" key="1">
    <citation type="submission" date="2020-09" db="EMBL/GenBank/DDBJ databases">
        <title>Genome seq and assembly of Tianweitania sp.</title>
        <authorList>
            <person name="Chhetri G."/>
        </authorList>
    </citation>
    <scope>NUCLEOTIDE SEQUENCE</scope>
    <source>
        <strain evidence="5">Rool2</strain>
    </source>
</reference>
<dbReference type="GO" id="GO:0015192">
    <property type="term" value="F:L-phenylalanine transmembrane transporter activity"/>
    <property type="evidence" value="ECO:0007669"/>
    <property type="project" value="TreeGrafter"/>
</dbReference>
<dbReference type="PANTHER" id="PTHR45772">
    <property type="entry name" value="CONSERVED COMPONENT OF ABC TRANSPORTER FOR NATURAL AMINO ACIDS-RELATED"/>
    <property type="match status" value="1"/>
</dbReference>
<keyword evidence="1" id="KW-0813">Transport</keyword>
<keyword evidence="2" id="KW-0547">Nucleotide-binding</keyword>
<organism evidence="5 6">
    <name type="scientific">Oryzicola mucosus</name>
    <dbReference type="NCBI Taxonomy" id="2767425"/>
    <lineage>
        <taxon>Bacteria</taxon>
        <taxon>Pseudomonadati</taxon>
        <taxon>Pseudomonadota</taxon>
        <taxon>Alphaproteobacteria</taxon>
        <taxon>Hyphomicrobiales</taxon>
        <taxon>Phyllobacteriaceae</taxon>
        <taxon>Oryzicola</taxon>
    </lineage>
</organism>
<evidence type="ECO:0000313" key="5">
    <source>
        <dbReference type="EMBL" id="MBD0416930.1"/>
    </source>
</evidence>
<dbReference type="SMART" id="SM00382">
    <property type="entry name" value="AAA"/>
    <property type="match status" value="1"/>
</dbReference>
<dbReference type="SUPFAM" id="SSF52540">
    <property type="entry name" value="P-loop containing nucleoside triphosphate hydrolases"/>
    <property type="match status" value="1"/>
</dbReference>
<dbReference type="GO" id="GO:0016887">
    <property type="term" value="F:ATP hydrolysis activity"/>
    <property type="evidence" value="ECO:0007669"/>
    <property type="project" value="InterPro"/>
</dbReference>
<dbReference type="GO" id="GO:0015808">
    <property type="term" value="P:L-alanine transport"/>
    <property type="evidence" value="ECO:0007669"/>
    <property type="project" value="TreeGrafter"/>
</dbReference>
<dbReference type="Pfam" id="PF00005">
    <property type="entry name" value="ABC_tran"/>
    <property type="match status" value="1"/>
</dbReference>
<dbReference type="GO" id="GO:1903806">
    <property type="term" value="P:L-isoleucine import across plasma membrane"/>
    <property type="evidence" value="ECO:0007669"/>
    <property type="project" value="TreeGrafter"/>
</dbReference>
<evidence type="ECO:0000256" key="2">
    <source>
        <dbReference type="ARBA" id="ARBA00022741"/>
    </source>
</evidence>
<dbReference type="GO" id="GO:0005886">
    <property type="term" value="C:plasma membrane"/>
    <property type="evidence" value="ECO:0007669"/>
    <property type="project" value="TreeGrafter"/>
</dbReference>
<dbReference type="Gene3D" id="3.40.50.300">
    <property type="entry name" value="P-loop containing nucleotide triphosphate hydrolases"/>
    <property type="match status" value="1"/>
</dbReference>
<dbReference type="Proteomes" id="UP000643405">
    <property type="component" value="Unassembled WGS sequence"/>
</dbReference>
<accession>A0A8J6Q560</accession>
<dbReference type="RefSeq" id="WP_188166369.1">
    <property type="nucleotide sequence ID" value="NZ_JACVVX010000008.1"/>
</dbReference>
<gene>
    <name evidence="5" type="ORF">ICI42_19960</name>
</gene>
<proteinExistence type="predicted"/>
<dbReference type="CDD" id="cd03219">
    <property type="entry name" value="ABC_Mj1267_LivG_branched"/>
    <property type="match status" value="1"/>
</dbReference>
<dbReference type="AlphaFoldDB" id="A0A8J6Q560"/>
<dbReference type="GO" id="GO:0005304">
    <property type="term" value="F:L-valine transmembrane transporter activity"/>
    <property type="evidence" value="ECO:0007669"/>
    <property type="project" value="TreeGrafter"/>
</dbReference>
<name>A0A8J6Q560_9HYPH</name>
<dbReference type="PROSITE" id="PS50893">
    <property type="entry name" value="ABC_TRANSPORTER_2"/>
    <property type="match status" value="1"/>
</dbReference>
<feature type="domain" description="ABC transporter" evidence="4">
    <location>
        <begin position="4"/>
        <end position="237"/>
    </location>
</feature>
<comment type="caution">
    <text evidence="5">The sequence shown here is derived from an EMBL/GenBank/DDBJ whole genome shotgun (WGS) entry which is preliminary data.</text>
</comment>
<dbReference type="GO" id="GO:0015188">
    <property type="term" value="F:L-isoleucine transmembrane transporter activity"/>
    <property type="evidence" value="ECO:0007669"/>
    <property type="project" value="TreeGrafter"/>
</dbReference>
<dbReference type="InterPro" id="IPR051120">
    <property type="entry name" value="ABC_AA/LPS_Transport"/>
</dbReference>
<dbReference type="GO" id="GO:0042941">
    <property type="term" value="P:D-alanine transmembrane transport"/>
    <property type="evidence" value="ECO:0007669"/>
    <property type="project" value="TreeGrafter"/>
</dbReference>
<dbReference type="EMBL" id="JACVVX010000008">
    <property type="protein sequence ID" value="MBD0416930.1"/>
    <property type="molecule type" value="Genomic_DNA"/>
</dbReference>
<dbReference type="PANTHER" id="PTHR45772:SF7">
    <property type="entry name" value="AMINO ACID ABC TRANSPORTER ATP-BINDING PROTEIN"/>
    <property type="match status" value="1"/>
</dbReference>
<keyword evidence="3 5" id="KW-0067">ATP-binding</keyword>
<evidence type="ECO:0000256" key="3">
    <source>
        <dbReference type="ARBA" id="ARBA00022840"/>
    </source>
</evidence>